<dbReference type="GO" id="GO:0005524">
    <property type="term" value="F:ATP binding"/>
    <property type="evidence" value="ECO:0007669"/>
    <property type="project" value="UniProtKB-KW"/>
</dbReference>
<evidence type="ECO:0000256" key="5">
    <source>
        <dbReference type="ARBA" id="ARBA00022705"/>
    </source>
</evidence>
<dbReference type="Gene3D" id="1.20.1050.90">
    <property type="entry name" value="RecF/RecN/SMC, N-terminal domain"/>
    <property type="match status" value="1"/>
</dbReference>
<comment type="similarity">
    <text evidence="2">Belongs to the RecF family.</text>
</comment>
<dbReference type="AlphaFoldDB" id="A0A1L5YCF1"/>
<dbReference type="EMBL" id="KX897545">
    <property type="protein sequence ID" value="APP88372.1"/>
    <property type="molecule type" value="Genomic_DNA"/>
</dbReference>
<evidence type="ECO:0000256" key="1">
    <source>
        <dbReference type="ARBA" id="ARBA00004496"/>
    </source>
</evidence>
<dbReference type="GO" id="GO:0006302">
    <property type="term" value="P:double-strand break repair"/>
    <property type="evidence" value="ECO:0007669"/>
    <property type="project" value="TreeGrafter"/>
</dbReference>
<dbReference type="InterPro" id="IPR027417">
    <property type="entry name" value="P-loop_NTPase"/>
</dbReference>
<keyword evidence="10" id="KW-0934">Plastid</keyword>
<dbReference type="SUPFAM" id="SSF52540">
    <property type="entry name" value="P-loop containing nucleoside triphosphate hydrolases"/>
    <property type="match status" value="1"/>
</dbReference>
<dbReference type="Gene3D" id="3.40.50.300">
    <property type="entry name" value="P-loop containing nucleotide triphosphate hydrolases"/>
    <property type="match status" value="1"/>
</dbReference>
<name>A0A1L5YCF1_9EUKA</name>
<dbReference type="InterPro" id="IPR003395">
    <property type="entry name" value="RecF/RecN/SMC_N"/>
</dbReference>
<protein>
    <recommendedName>
        <fullName evidence="3">DNA replication and repair protein RecF</fullName>
    </recommendedName>
</protein>
<dbReference type="InterPro" id="IPR018078">
    <property type="entry name" value="DNA-binding_RecF_CS"/>
</dbReference>
<evidence type="ECO:0000256" key="8">
    <source>
        <dbReference type="ARBA" id="ARBA00023125"/>
    </source>
</evidence>
<dbReference type="PANTHER" id="PTHR32182:SF0">
    <property type="entry name" value="DNA REPLICATION AND REPAIR PROTEIN RECF"/>
    <property type="match status" value="1"/>
</dbReference>
<dbReference type="GO" id="GO:0005737">
    <property type="term" value="C:cytoplasm"/>
    <property type="evidence" value="ECO:0007669"/>
    <property type="project" value="UniProtKB-SubCell"/>
</dbReference>
<gene>
    <name evidence="10" type="primary">recF</name>
    <name evidence="10" type="ORF">PCKR_595</name>
</gene>
<sequence>MSPIRLHRLELEQFRNYQHEALQLNSSRILILGNNGQGKSNLLEAVELLGTLHSCRSSYDYELINHGKDMSIVRGLTNHGDLLEIEFRKYGGRQVRRNGKRLDRQGDLLLSMRCVSFSSLDLHLLRGEPVQRRQWLDKIVLQLEPVYSELIKKYGKLLKQRYQLLRKNSGQSNVEDLLDIFDQQLSLIGVRVHRRRYRALNRLQPFAEHWQKKLSNGGEVLSLDYQRGSTLPKEENEQVWREALIAQLKAQREQELRTYRCIVGPHRDEIGIFLNGQMARRYASGGQKRTIVLALKMAELNLIHQIYEDPPILILDDVMAELDSDRQELLLDAIEKEYQCLVSATNISVLTPSWYRSSQIVKVSSGKLISVEQN</sequence>
<evidence type="ECO:0000256" key="7">
    <source>
        <dbReference type="ARBA" id="ARBA00022840"/>
    </source>
</evidence>
<dbReference type="InterPro" id="IPR042174">
    <property type="entry name" value="RecF_2"/>
</dbReference>
<evidence type="ECO:0000256" key="3">
    <source>
        <dbReference type="ARBA" id="ARBA00020170"/>
    </source>
</evidence>
<keyword evidence="4" id="KW-0963">Cytoplasm</keyword>
<feature type="domain" description="RecF/RecN/SMC N-terminal" evidence="9">
    <location>
        <begin position="6"/>
        <end position="350"/>
    </location>
</feature>
<dbReference type="PROSITE" id="PS00617">
    <property type="entry name" value="RECF_1"/>
    <property type="match status" value="1"/>
</dbReference>
<dbReference type="GO" id="GO:0003697">
    <property type="term" value="F:single-stranded DNA binding"/>
    <property type="evidence" value="ECO:0007669"/>
    <property type="project" value="InterPro"/>
</dbReference>
<evidence type="ECO:0000313" key="10">
    <source>
        <dbReference type="EMBL" id="APP88372.1"/>
    </source>
</evidence>
<dbReference type="PANTHER" id="PTHR32182">
    <property type="entry name" value="DNA REPLICATION AND REPAIR PROTEIN RECF"/>
    <property type="match status" value="1"/>
</dbReference>
<dbReference type="PROSITE" id="PS00618">
    <property type="entry name" value="RECF_2"/>
    <property type="match status" value="1"/>
</dbReference>
<evidence type="ECO:0000256" key="2">
    <source>
        <dbReference type="ARBA" id="ARBA00008016"/>
    </source>
</evidence>
<keyword evidence="6" id="KW-0547">Nucleotide-binding</keyword>
<keyword evidence="8" id="KW-0238">DNA-binding</keyword>
<evidence type="ECO:0000259" key="9">
    <source>
        <dbReference type="Pfam" id="PF02463"/>
    </source>
</evidence>
<evidence type="ECO:0000256" key="4">
    <source>
        <dbReference type="ARBA" id="ARBA00022490"/>
    </source>
</evidence>
<organism evidence="10">
    <name type="scientific">Paulinella micropora</name>
    <dbReference type="NCBI Taxonomy" id="1928728"/>
    <lineage>
        <taxon>Eukaryota</taxon>
        <taxon>Sar</taxon>
        <taxon>Rhizaria</taxon>
        <taxon>Cercozoa</taxon>
        <taxon>Imbricatea</taxon>
        <taxon>Silicofilosea</taxon>
        <taxon>Euglyphida</taxon>
        <taxon>Paulinellidae</taxon>
        <taxon>Paulinella</taxon>
    </lineage>
</organism>
<keyword evidence="5" id="KW-0235">DNA replication</keyword>
<dbReference type="InterPro" id="IPR001238">
    <property type="entry name" value="DNA-binding_RecF"/>
</dbReference>
<dbReference type="NCBIfam" id="TIGR00611">
    <property type="entry name" value="recf"/>
    <property type="match status" value="1"/>
</dbReference>
<dbReference type="HAMAP" id="MF_00365">
    <property type="entry name" value="RecF"/>
    <property type="match status" value="1"/>
</dbReference>
<dbReference type="GO" id="GO:0000731">
    <property type="term" value="P:DNA synthesis involved in DNA repair"/>
    <property type="evidence" value="ECO:0007669"/>
    <property type="project" value="TreeGrafter"/>
</dbReference>
<proteinExistence type="inferred from homology"/>
<geneLocation type="plastid" evidence="10"/>
<evidence type="ECO:0000256" key="6">
    <source>
        <dbReference type="ARBA" id="ARBA00022741"/>
    </source>
</evidence>
<comment type="subcellular location">
    <subcellularLocation>
        <location evidence="1">Cytoplasm</location>
    </subcellularLocation>
</comment>
<dbReference type="Pfam" id="PF02463">
    <property type="entry name" value="SMC_N"/>
    <property type="match status" value="1"/>
</dbReference>
<reference evidence="10" key="1">
    <citation type="journal article" date="2017" name="Protist">
        <title>Diversity of the Photosynthetic Paulinella Species, with the Description of Paulinella micropora sp. nov. and the Chromatophore Genome Sequence for strain KR01.</title>
        <authorList>
            <person name="Lhee D."/>
            <person name="Yang E.C."/>
            <person name="Kim J.I."/>
            <person name="Nakayama T."/>
            <person name="Zuccarello G."/>
            <person name="Andersen R.A."/>
            <person name="Yoon H.S."/>
        </authorList>
    </citation>
    <scope>NUCLEOTIDE SEQUENCE</scope>
    <source>
        <strain evidence="10">KR01</strain>
    </source>
</reference>
<dbReference type="GO" id="GO:0006260">
    <property type="term" value="P:DNA replication"/>
    <property type="evidence" value="ECO:0007669"/>
    <property type="project" value="UniProtKB-KW"/>
</dbReference>
<accession>A0A1L5YCF1</accession>
<keyword evidence="7" id="KW-0067">ATP-binding</keyword>